<dbReference type="OrthoDB" id="341967at2"/>
<dbReference type="InterPro" id="IPR029787">
    <property type="entry name" value="Nucleotide_cyclase"/>
</dbReference>
<evidence type="ECO:0000313" key="5">
    <source>
        <dbReference type="Proteomes" id="UP000248021"/>
    </source>
</evidence>
<dbReference type="GO" id="GO:0009190">
    <property type="term" value="P:cyclic nucleotide biosynthetic process"/>
    <property type="evidence" value="ECO:0007669"/>
    <property type="project" value="InterPro"/>
</dbReference>
<sequence length="582" mass="63055">MDLRGAWGTGTAWLLQPVSRTQLTIARLRLASGLILFAFALIHFLNNALGLVDLVWMEAFDAVRYALWRSWPGSILLYGALVVHMSLGLWKLIRRTTWRMPPGEALQLLLGLAIPFWLMQHILATRGMSLIYGLDDRYANVLRNMWPGLAVQQTLLLLIVWLHGCLGLHFWLSTKAFYPRAAPWLLSVAVLVPTLGILGFVESARRLEATAPGSSLTAKEAQDLEQLTSTGVTVFVVIAAGVLLVLAARLLIARIRPGFFITYAGFRTIRAHPGPTLLEISRANSIPHAAACGGRGRCTTCRVLITEGLETLPPPHTGEATALARIGAPANVRLACQIRPSHSLTLRRLVAIAEPDPPGQPSDPYRWGVERRVTVMFTDLRDFTALSERVYPYDTVFLLNRYFELMSEAIRTHGGIVDKFLGDGIMALFGIAPAQGAGSRDALLAARAMQGALDALNREFAATLHQPLRMGIGIHTGPAVLGRVGAAIDPGMNGRSDGALTALGDTVNTASRLEALTKEFKVLAVISESTLTGSGLALDGCARHEIKVRGRRKTEYVYAVADFAVMAEGSVDKQLTAGSVPA</sequence>
<evidence type="ECO:0000259" key="3">
    <source>
        <dbReference type="PROSITE" id="PS51085"/>
    </source>
</evidence>
<keyword evidence="1" id="KW-0472">Membrane</keyword>
<dbReference type="GO" id="GO:0016020">
    <property type="term" value="C:membrane"/>
    <property type="evidence" value="ECO:0007669"/>
    <property type="project" value="InterPro"/>
</dbReference>
<dbReference type="GO" id="GO:0004016">
    <property type="term" value="F:adenylate cyclase activity"/>
    <property type="evidence" value="ECO:0007669"/>
    <property type="project" value="UniProtKB-ARBA"/>
</dbReference>
<keyword evidence="1" id="KW-1133">Transmembrane helix</keyword>
<gene>
    <name evidence="4" type="ORF">C7450_106333</name>
</gene>
<feature type="transmembrane region" description="Helical" evidence="1">
    <location>
        <begin position="75"/>
        <end position="93"/>
    </location>
</feature>
<feature type="transmembrane region" description="Helical" evidence="1">
    <location>
        <begin position="232"/>
        <end position="252"/>
    </location>
</feature>
<accession>A0A2V3U658</accession>
<dbReference type="InterPro" id="IPR050697">
    <property type="entry name" value="Adenylyl/Guanylyl_Cyclase_3/4"/>
</dbReference>
<dbReference type="InterPro" id="IPR001054">
    <property type="entry name" value="A/G_cyclase"/>
</dbReference>
<dbReference type="AlphaFoldDB" id="A0A2V3U658"/>
<dbReference type="SUPFAM" id="SSF55073">
    <property type="entry name" value="Nucleotide cyclase"/>
    <property type="match status" value="1"/>
</dbReference>
<dbReference type="PROSITE" id="PS50125">
    <property type="entry name" value="GUANYLATE_CYCLASE_2"/>
    <property type="match status" value="1"/>
</dbReference>
<name>A0A2V3U658_9HYPH</name>
<dbReference type="PANTHER" id="PTHR43081">
    <property type="entry name" value="ADENYLATE CYCLASE, TERMINAL-DIFFERENTIATION SPECIFIC-RELATED"/>
    <property type="match status" value="1"/>
</dbReference>
<feature type="domain" description="2Fe-2S ferredoxin-type" evidence="3">
    <location>
        <begin position="259"/>
        <end position="352"/>
    </location>
</feature>
<dbReference type="InterPro" id="IPR012675">
    <property type="entry name" value="Beta-grasp_dom_sf"/>
</dbReference>
<keyword evidence="5" id="KW-1185">Reference proteome</keyword>
<evidence type="ECO:0000256" key="1">
    <source>
        <dbReference type="SAM" id="Phobius"/>
    </source>
</evidence>
<dbReference type="InterPro" id="IPR034804">
    <property type="entry name" value="SQR/QFR_C/D"/>
</dbReference>
<dbReference type="Pfam" id="PF00111">
    <property type="entry name" value="Fer2"/>
    <property type="match status" value="1"/>
</dbReference>
<feature type="transmembrane region" description="Helical" evidence="1">
    <location>
        <begin position="184"/>
        <end position="201"/>
    </location>
</feature>
<dbReference type="SUPFAM" id="SSF81343">
    <property type="entry name" value="Fumarate reductase respiratory complex transmembrane subunits"/>
    <property type="match status" value="1"/>
</dbReference>
<proteinExistence type="predicted"/>
<dbReference type="CDD" id="cd07302">
    <property type="entry name" value="CHD"/>
    <property type="match status" value="1"/>
</dbReference>
<evidence type="ECO:0000313" key="4">
    <source>
        <dbReference type="EMBL" id="PXW58157.1"/>
    </source>
</evidence>
<dbReference type="SMART" id="SM00044">
    <property type="entry name" value="CYCc"/>
    <property type="match status" value="1"/>
</dbReference>
<comment type="caution">
    <text evidence="4">The sequence shown here is derived from an EMBL/GenBank/DDBJ whole genome shotgun (WGS) entry which is preliminary data.</text>
</comment>
<dbReference type="EMBL" id="QJJK01000006">
    <property type="protein sequence ID" value="PXW58157.1"/>
    <property type="molecule type" value="Genomic_DNA"/>
</dbReference>
<dbReference type="Gene3D" id="3.30.70.1230">
    <property type="entry name" value="Nucleotide cyclase"/>
    <property type="match status" value="1"/>
</dbReference>
<dbReference type="GO" id="GO:0051536">
    <property type="term" value="F:iron-sulfur cluster binding"/>
    <property type="evidence" value="ECO:0007669"/>
    <property type="project" value="InterPro"/>
</dbReference>
<dbReference type="RefSeq" id="WP_110375449.1">
    <property type="nucleotide sequence ID" value="NZ_JAHBRY010000001.1"/>
</dbReference>
<feature type="domain" description="Guanylate cyclase" evidence="2">
    <location>
        <begin position="374"/>
        <end position="514"/>
    </location>
</feature>
<protein>
    <submittedName>
        <fullName evidence="4">Adenylate cyclase</fullName>
    </submittedName>
</protein>
<feature type="transmembrane region" description="Helical" evidence="1">
    <location>
        <begin position="150"/>
        <end position="172"/>
    </location>
</feature>
<dbReference type="Pfam" id="PF00211">
    <property type="entry name" value="Guanylate_cyc"/>
    <property type="match status" value="1"/>
</dbReference>
<dbReference type="CDD" id="cd00207">
    <property type="entry name" value="fer2"/>
    <property type="match status" value="1"/>
</dbReference>
<evidence type="ECO:0000259" key="2">
    <source>
        <dbReference type="PROSITE" id="PS50125"/>
    </source>
</evidence>
<keyword evidence="1" id="KW-0812">Transmembrane</keyword>
<reference evidence="4 5" key="1">
    <citation type="submission" date="2018-05" db="EMBL/GenBank/DDBJ databases">
        <title>Genomic Encyclopedia of Type Strains, Phase IV (KMG-IV): sequencing the most valuable type-strain genomes for metagenomic binning, comparative biology and taxonomic classification.</title>
        <authorList>
            <person name="Goeker M."/>
        </authorList>
    </citation>
    <scope>NUCLEOTIDE SEQUENCE [LARGE SCALE GENOMIC DNA]</scope>
    <source>
        <strain evidence="4 5">DSM 6462</strain>
    </source>
</reference>
<feature type="transmembrane region" description="Helical" evidence="1">
    <location>
        <begin position="105"/>
        <end position="124"/>
    </location>
</feature>
<dbReference type="Gene3D" id="3.10.20.30">
    <property type="match status" value="1"/>
</dbReference>
<dbReference type="PANTHER" id="PTHR43081:SF1">
    <property type="entry name" value="ADENYLATE CYCLASE, TERMINAL-DIFFERENTIATION SPECIFIC"/>
    <property type="match status" value="1"/>
</dbReference>
<dbReference type="InterPro" id="IPR036010">
    <property type="entry name" value="2Fe-2S_ferredoxin-like_sf"/>
</dbReference>
<dbReference type="Proteomes" id="UP000248021">
    <property type="component" value="Unassembled WGS sequence"/>
</dbReference>
<feature type="transmembrane region" description="Helical" evidence="1">
    <location>
        <begin position="30"/>
        <end position="55"/>
    </location>
</feature>
<dbReference type="SUPFAM" id="SSF54292">
    <property type="entry name" value="2Fe-2S ferredoxin-like"/>
    <property type="match status" value="1"/>
</dbReference>
<dbReference type="InterPro" id="IPR001041">
    <property type="entry name" value="2Fe-2S_ferredoxin-type"/>
</dbReference>
<dbReference type="GO" id="GO:0035556">
    <property type="term" value="P:intracellular signal transduction"/>
    <property type="evidence" value="ECO:0007669"/>
    <property type="project" value="InterPro"/>
</dbReference>
<dbReference type="PROSITE" id="PS51085">
    <property type="entry name" value="2FE2S_FER_2"/>
    <property type="match status" value="1"/>
</dbReference>
<organism evidence="4 5">
    <name type="scientific">Chelatococcus asaccharovorans</name>
    <dbReference type="NCBI Taxonomy" id="28210"/>
    <lineage>
        <taxon>Bacteria</taxon>
        <taxon>Pseudomonadati</taxon>
        <taxon>Pseudomonadota</taxon>
        <taxon>Alphaproteobacteria</taxon>
        <taxon>Hyphomicrobiales</taxon>
        <taxon>Chelatococcaceae</taxon>
        <taxon>Chelatococcus</taxon>
    </lineage>
</organism>